<organism evidence="2 3">
    <name type="scientific">Hirschia litorea</name>
    <dbReference type="NCBI Taxonomy" id="1199156"/>
    <lineage>
        <taxon>Bacteria</taxon>
        <taxon>Pseudomonadati</taxon>
        <taxon>Pseudomonadota</taxon>
        <taxon>Alphaproteobacteria</taxon>
        <taxon>Hyphomonadales</taxon>
        <taxon>Hyphomonadaceae</taxon>
        <taxon>Hirschia</taxon>
    </lineage>
</organism>
<keyword evidence="1" id="KW-0732">Signal</keyword>
<dbReference type="Proteomes" id="UP001596492">
    <property type="component" value="Unassembled WGS sequence"/>
</dbReference>
<dbReference type="NCBIfam" id="TIGR04433">
    <property type="entry name" value="UrcA_uranyl"/>
    <property type="match status" value="1"/>
</dbReference>
<accession>A0ABW2IK23</accession>
<dbReference type="RefSeq" id="WP_382166390.1">
    <property type="nucleotide sequence ID" value="NZ_JBHTBR010000002.1"/>
</dbReference>
<evidence type="ECO:0000313" key="2">
    <source>
        <dbReference type="EMBL" id="MFC7291197.1"/>
    </source>
</evidence>
<feature type="chain" id="PRO_5045221335" evidence="1">
    <location>
        <begin position="31"/>
        <end position="112"/>
    </location>
</feature>
<name>A0ABW2IK23_9PROT</name>
<gene>
    <name evidence="2" type="ORF">ACFQS8_06180</name>
</gene>
<protein>
    <submittedName>
        <fullName evidence="2">UrcA family protein</fullName>
    </submittedName>
</protein>
<feature type="signal peptide" evidence="1">
    <location>
        <begin position="1"/>
        <end position="30"/>
    </location>
</feature>
<dbReference type="InterPro" id="IPR030972">
    <property type="entry name" value="UrcA_uranyl"/>
</dbReference>
<evidence type="ECO:0000313" key="3">
    <source>
        <dbReference type="Proteomes" id="UP001596492"/>
    </source>
</evidence>
<sequence>MKNLTSTITAAAFIATSVAVIGLTAPIASAQDAVAFEFNYSVDELQTEAGTQQVLDRLETSAKRACDTGNRRLTLSDMRVKNACVSTVMHNAMEEISAPALIAQYKAAHKTG</sequence>
<comment type="caution">
    <text evidence="2">The sequence shown here is derived from an EMBL/GenBank/DDBJ whole genome shotgun (WGS) entry which is preliminary data.</text>
</comment>
<dbReference type="EMBL" id="JBHTBR010000002">
    <property type="protein sequence ID" value="MFC7291197.1"/>
    <property type="molecule type" value="Genomic_DNA"/>
</dbReference>
<reference evidence="3" key="1">
    <citation type="journal article" date="2019" name="Int. J. Syst. Evol. Microbiol.">
        <title>The Global Catalogue of Microorganisms (GCM) 10K type strain sequencing project: providing services to taxonomists for standard genome sequencing and annotation.</title>
        <authorList>
            <consortium name="The Broad Institute Genomics Platform"/>
            <consortium name="The Broad Institute Genome Sequencing Center for Infectious Disease"/>
            <person name="Wu L."/>
            <person name="Ma J."/>
        </authorList>
    </citation>
    <scope>NUCLEOTIDE SEQUENCE [LARGE SCALE GENOMIC DNA]</scope>
    <source>
        <strain evidence="3">CCUG 51308</strain>
    </source>
</reference>
<keyword evidence="3" id="KW-1185">Reference proteome</keyword>
<proteinExistence type="predicted"/>
<evidence type="ECO:0000256" key="1">
    <source>
        <dbReference type="SAM" id="SignalP"/>
    </source>
</evidence>